<gene>
    <name evidence="1" type="ORF">GOOTI_207_00030</name>
</gene>
<dbReference type="EMBL" id="BAFB01000207">
    <property type="protein sequence ID" value="GAB36318.1"/>
    <property type="molecule type" value="Genomic_DNA"/>
</dbReference>
<dbReference type="AlphaFoldDB" id="H5TS60"/>
<reference evidence="1" key="1">
    <citation type="submission" date="2012-02" db="EMBL/GenBank/DDBJ databases">
        <title>Whole genome shotgun sequence of Gordonia otitidis NBRC 100426.</title>
        <authorList>
            <person name="Yoshida I."/>
            <person name="Hosoyama A."/>
            <person name="Tsuchikane K."/>
            <person name="Katsumata H."/>
            <person name="Yamazaki S."/>
            <person name="Fujita N."/>
        </authorList>
    </citation>
    <scope>NUCLEOTIDE SEQUENCE [LARGE SCALE GENOMIC DNA]</scope>
    <source>
        <strain evidence="1">NBRC 100426</strain>
    </source>
</reference>
<evidence type="ECO:0000313" key="1">
    <source>
        <dbReference type="EMBL" id="GAB36318.1"/>
    </source>
</evidence>
<sequence length="59" mass="6481">MPDWASEVELLYAQPGEDLPAPALDAILADNEDFSPAAWLVLRTPGVQRDRGVAELMMQ</sequence>
<protein>
    <submittedName>
        <fullName evidence="1">Uncharacterized protein</fullName>
    </submittedName>
</protein>
<dbReference type="Proteomes" id="UP000005038">
    <property type="component" value="Unassembled WGS sequence"/>
</dbReference>
<organism evidence="1 2">
    <name type="scientific">Gordonia otitidis (strain DSM 44809 / CCUG 52243 / JCM 12355 / NBRC 100426 / IFM 10032)</name>
    <dbReference type="NCBI Taxonomy" id="1108044"/>
    <lineage>
        <taxon>Bacteria</taxon>
        <taxon>Bacillati</taxon>
        <taxon>Actinomycetota</taxon>
        <taxon>Actinomycetes</taxon>
        <taxon>Mycobacteriales</taxon>
        <taxon>Gordoniaceae</taxon>
        <taxon>Gordonia</taxon>
    </lineage>
</organism>
<accession>H5TS60</accession>
<dbReference type="RefSeq" id="WP_007240500.1">
    <property type="nucleotide sequence ID" value="NZ_BAFB01000207.1"/>
</dbReference>
<name>H5TS60_GORO1</name>
<evidence type="ECO:0000313" key="2">
    <source>
        <dbReference type="Proteomes" id="UP000005038"/>
    </source>
</evidence>
<comment type="caution">
    <text evidence="1">The sequence shown here is derived from an EMBL/GenBank/DDBJ whole genome shotgun (WGS) entry which is preliminary data.</text>
</comment>
<keyword evidence="2" id="KW-1185">Reference proteome</keyword>
<proteinExistence type="predicted"/>